<evidence type="ECO:0000313" key="1">
    <source>
        <dbReference type="EMBL" id="SUP80637.1"/>
    </source>
</evidence>
<dbReference type="NCBIfam" id="NF033153">
    <property type="entry name" value="phage_ICD_like"/>
    <property type="match status" value="1"/>
</dbReference>
<dbReference type="RefSeq" id="WP_412179110.1">
    <property type="nucleotide sequence ID" value="NZ_CP008943.1"/>
</dbReference>
<protein>
    <recommendedName>
        <fullName evidence="3">Host cell division inhibitor Icd-like protein</fullName>
    </recommendedName>
</protein>
<name>A0A380Q5T7_YERPU</name>
<dbReference type="EMBL" id="UHJC01000001">
    <property type="protein sequence ID" value="SUP80637.1"/>
    <property type="molecule type" value="Genomic_DNA"/>
</dbReference>
<accession>A0A380Q5T7</accession>
<gene>
    <name evidence="1" type="ORF">NCTC8580_00698</name>
</gene>
<dbReference type="KEGG" id="ypq:DJ40_1933"/>
<organism evidence="1 2">
    <name type="scientific">Yersinia pseudotuberculosis</name>
    <dbReference type="NCBI Taxonomy" id="633"/>
    <lineage>
        <taxon>Bacteria</taxon>
        <taxon>Pseudomonadati</taxon>
        <taxon>Pseudomonadota</taxon>
        <taxon>Gammaproteobacteria</taxon>
        <taxon>Enterobacterales</taxon>
        <taxon>Yersiniaceae</taxon>
        <taxon>Yersinia</taxon>
    </lineage>
</organism>
<reference evidence="1 2" key="1">
    <citation type="submission" date="2018-06" db="EMBL/GenBank/DDBJ databases">
        <authorList>
            <consortium name="Pathogen Informatics"/>
            <person name="Doyle S."/>
        </authorList>
    </citation>
    <scope>NUCLEOTIDE SEQUENCE [LARGE SCALE GENOMIC DNA]</scope>
    <source>
        <strain evidence="1 2">NCTC8580</strain>
    </source>
</reference>
<evidence type="ECO:0000313" key="2">
    <source>
        <dbReference type="Proteomes" id="UP000255087"/>
    </source>
</evidence>
<proteinExistence type="predicted"/>
<sequence>MILTTQAASQNKAFPLAGILNRLPLSESHIKHRNSPSSPVGRNPLIKLNCAEMEELANSLIRFNSDEVPESGNSLILSKTSVRGSREIQDEQQPSSPEHYRYLGSAVIRNGCNNENQQVTGKEKGSAENTTLEMVPFLLHEENQRSPALDYKIKHDPSNLRNEVNQHIAEQHVRTCETFVGHRVTVSKPIQPFGSMPSRSKRWRQESLTHELNCPLSAAFSICSNNSSSKRIIFLVLPERSVLFFEFLSCIGSYRYVRLELDGMNHFIGDYHKKQRPGVFAALPRRLTTNDRLNIEAAMLNHTPTRFKFLFLAVCRSDLNSKPHRESVTAHSEQDARRSLAGQFVLSFAGRLPKVNHG</sequence>
<evidence type="ECO:0008006" key="3">
    <source>
        <dbReference type="Google" id="ProtNLM"/>
    </source>
</evidence>
<dbReference type="AlphaFoldDB" id="A0A380Q5T7"/>
<dbReference type="Proteomes" id="UP000255087">
    <property type="component" value="Unassembled WGS sequence"/>
</dbReference>